<comment type="similarity">
    <text evidence="2">Belongs to the cytochrome P450 family.</text>
</comment>
<dbReference type="EMBL" id="BAABFR010000002">
    <property type="protein sequence ID" value="GAA4383405.1"/>
    <property type="molecule type" value="Genomic_DNA"/>
</dbReference>
<dbReference type="PANTHER" id="PTHR24286:SF24">
    <property type="entry name" value="LANOSTEROL 14-ALPHA DEMETHYLASE"/>
    <property type="match status" value="1"/>
</dbReference>
<keyword evidence="6" id="KW-0408">Iron</keyword>
<comment type="cofactor">
    <cofactor evidence="1">
        <name>heme</name>
        <dbReference type="ChEBI" id="CHEBI:30413"/>
    </cofactor>
</comment>
<proteinExistence type="inferred from homology"/>
<evidence type="ECO:0000256" key="2">
    <source>
        <dbReference type="ARBA" id="ARBA00010617"/>
    </source>
</evidence>
<dbReference type="InterPro" id="IPR036396">
    <property type="entry name" value="Cyt_P450_sf"/>
</dbReference>
<dbReference type="PRINTS" id="PR00465">
    <property type="entry name" value="EP450IV"/>
</dbReference>
<keyword evidence="5" id="KW-0560">Oxidoreductase</keyword>
<dbReference type="PRINTS" id="PR00385">
    <property type="entry name" value="P450"/>
</dbReference>
<dbReference type="InterPro" id="IPR002403">
    <property type="entry name" value="Cyt_P450_E_grp-IV"/>
</dbReference>
<accession>A0ABP8J1W9</accession>
<dbReference type="Pfam" id="PF00067">
    <property type="entry name" value="p450"/>
    <property type="match status" value="1"/>
</dbReference>
<evidence type="ECO:0000256" key="3">
    <source>
        <dbReference type="ARBA" id="ARBA00022617"/>
    </source>
</evidence>
<keyword evidence="3" id="KW-0349">Heme</keyword>
<evidence type="ECO:0000256" key="6">
    <source>
        <dbReference type="ARBA" id="ARBA00023004"/>
    </source>
</evidence>
<keyword evidence="4" id="KW-0479">Metal-binding</keyword>
<dbReference type="Proteomes" id="UP001500635">
    <property type="component" value="Unassembled WGS sequence"/>
</dbReference>
<evidence type="ECO:0000256" key="5">
    <source>
        <dbReference type="ARBA" id="ARBA00023002"/>
    </source>
</evidence>
<gene>
    <name evidence="8" type="ORF">GCM10023147_02570</name>
</gene>
<keyword evidence="7" id="KW-0503">Monooxygenase</keyword>
<evidence type="ECO:0000256" key="1">
    <source>
        <dbReference type="ARBA" id="ARBA00001971"/>
    </source>
</evidence>
<reference evidence="9" key="1">
    <citation type="journal article" date="2019" name="Int. J. Syst. Evol. Microbiol.">
        <title>The Global Catalogue of Microorganisms (GCM) 10K type strain sequencing project: providing services to taxonomists for standard genome sequencing and annotation.</title>
        <authorList>
            <consortium name="The Broad Institute Genomics Platform"/>
            <consortium name="The Broad Institute Genome Sequencing Center for Infectious Disease"/>
            <person name="Wu L."/>
            <person name="Ma J."/>
        </authorList>
    </citation>
    <scope>NUCLEOTIDE SEQUENCE [LARGE SCALE GENOMIC DNA]</scope>
    <source>
        <strain evidence="9">JCM 17688</strain>
    </source>
</reference>
<evidence type="ECO:0000313" key="9">
    <source>
        <dbReference type="Proteomes" id="UP001500635"/>
    </source>
</evidence>
<name>A0ABP8J1W9_9ACTN</name>
<dbReference type="PANTHER" id="PTHR24286">
    <property type="entry name" value="CYTOCHROME P450 26"/>
    <property type="match status" value="1"/>
</dbReference>
<evidence type="ECO:0000256" key="4">
    <source>
        <dbReference type="ARBA" id="ARBA00022723"/>
    </source>
</evidence>
<sequence length="442" mass="48837">MYGPRWNSLTAALKLSRDPKQMARELRAEFGDVSFISVLGRKVVVALGPEAAEQLTRNRDRTFATGPVYDFAFGSFFRRGMILLDADEHRSHRRIMQHAFTTARLATYTDQLQPVIADSIDALPDGPVDMRAAFKALTLDVALRVFVGVTLPRAEADEINKACVDMIEAAGAVVRAPIPGTRWQRGLHGRKRVERFFRELLPGKRATPGPDLFSALCAAEDEHGAVFTDDDVINHMIFILFASHDTATVALTEAAYQLAESPEWQEKSRAEALAAPAALAYDGLADLPLLDMVVREALRIRPPVPVIPRAAVADTHMVGHFVPKGTFVVTLTEANHHLPDVWQDPDTFDPLRFSPEREAPAHRMAWMPYGGGVHHCIGMMFARMEVLTALHHLLRAVEWSAEPGHTMHDRGLTAHAGFTAVVRRRTPDECCGAVQSLVGDEP</sequence>
<evidence type="ECO:0000256" key="7">
    <source>
        <dbReference type="ARBA" id="ARBA00023033"/>
    </source>
</evidence>
<organism evidence="8 9">
    <name type="scientific">Tsukamurella soli</name>
    <dbReference type="NCBI Taxonomy" id="644556"/>
    <lineage>
        <taxon>Bacteria</taxon>
        <taxon>Bacillati</taxon>
        <taxon>Actinomycetota</taxon>
        <taxon>Actinomycetes</taxon>
        <taxon>Mycobacteriales</taxon>
        <taxon>Tsukamurellaceae</taxon>
        <taxon>Tsukamurella</taxon>
    </lineage>
</organism>
<evidence type="ECO:0000313" key="8">
    <source>
        <dbReference type="EMBL" id="GAA4383405.1"/>
    </source>
</evidence>
<dbReference type="Gene3D" id="1.10.630.10">
    <property type="entry name" value="Cytochrome P450"/>
    <property type="match status" value="1"/>
</dbReference>
<comment type="caution">
    <text evidence="8">The sequence shown here is derived from an EMBL/GenBank/DDBJ whole genome shotgun (WGS) entry which is preliminary data.</text>
</comment>
<protein>
    <submittedName>
        <fullName evidence="8">Cytochrome P450</fullName>
    </submittedName>
</protein>
<dbReference type="InterPro" id="IPR001128">
    <property type="entry name" value="Cyt_P450"/>
</dbReference>
<dbReference type="SUPFAM" id="SSF48264">
    <property type="entry name" value="Cytochrome P450"/>
    <property type="match status" value="1"/>
</dbReference>
<keyword evidence="9" id="KW-1185">Reference proteome</keyword>